<dbReference type="SMART" id="SM00345">
    <property type="entry name" value="HTH_GNTR"/>
    <property type="match status" value="2"/>
</dbReference>
<feature type="domain" description="HTH gntR-type" evidence="4">
    <location>
        <begin position="248"/>
        <end position="316"/>
    </location>
</feature>
<dbReference type="InterPro" id="IPR036390">
    <property type="entry name" value="WH_DNA-bd_sf"/>
</dbReference>
<dbReference type="InterPro" id="IPR000524">
    <property type="entry name" value="Tscrpt_reg_HTH_GntR"/>
</dbReference>
<dbReference type="SUPFAM" id="SSF46785">
    <property type="entry name" value="Winged helix' DNA-binding domain"/>
    <property type="match status" value="2"/>
</dbReference>
<proteinExistence type="predicted"/>
<sequence length="491" mass="55948">MKHDVIQYERIYNLLKNRIESGILPVGARLPGRSVLCGEFGTSERTIRRALELLEQDGYLEIAPRKKPVVISAFAAPPSRAADGTRKADAAQINDLLQTSILLCYPIYLRGLHRCTGSDWHTPEALFARMDPGRPEEFWQLSSRLWRFFIARNENELLLRVVDSLGFRGKEPPHGSYEDRERYCGNIRNLFQTVKKAGEPERADLEAIFSQYRRIAEQAEEHPFLRLLPRCPMLAEAEGLGQQLSLAQERYSSVCLDLLGLIAIGRYQPGDRLPTHDELQEWYGVSRDTTVKAIRMLQDWGVVTAAPRRGISVVMDLSDLKKIQITSESIACHVRRYLDSLDLLSLTVEQVAVHAAAQAESGRVRLLCGTLARQWEQSYEHQLIPRTLLDFITEHIQYDALRSIYGVLARNFSIGRSIPKLVSPNKNPQNCEIYRQCMESAAILMDGDGALFGRRAAGMFEKIRCLVREECRRLGYWEAAMKVYDGRALWQ</sequence>
<dbReference type="Pfam" id="PF00392">
    <property type="entry name" value="GntR"/>
    <property type="match status" value="2"/>
</dbReference>
<dbReference type="PANTHER" id="PTHR43537:SF5">
    <property type="entry name" value="UXU OPERON TRANSCRIPTIONAL REGULATOR"/>
    <property type="match status" value="1"/>
</dbReference>
<dbReference type="PANTHER" id="PTHR43537">
    <property type="entry name" value="TRANSCRIPTIONAL REGULATOR, GNTR FAMILY"/>
    <property type="match status" value="1"/>
</dbReference>
<gene>
    <name evidence="5" type="ORF">DWV29_17215</name>
</gene>
<name>A0A413FCQ5_9FIRM</name>
<keyword evidence="3" id="KW-0804">Transcription</keyword>
<feature type="domain" description="HTH gntR-type" evidence="4">
    <location>
        <begin position="5"/>
        <end position="74"/>
    </location>
</feature>
<comment type="caution">
    <text evidence="5">The sequence shown here is derived from an EMBL/GenBank/DDBJ whole genome shotgun (WGS) entry which is preliminary data.</text>
</comment>
<reference evidence="5 6" key="1">
    <citation type="submission" date="2018-08" db="EMBL/GenBank/DDBJ databases">
        <title>A genome reference for cultivated species of the human gut microbiota.</title>
        <authorList>
            <person name="Zou Y."/>
            <person name="Xue W."/>
            <person name="Luo G."/>
        </authorList>
    </citation>
    <scope>NUCLEOTIDE SEQUENCE [LARGE SCALE GENOMIC DNA]</scope>
    <source>
        <strain evidence="5 6">AF04-15</strain>
    </source>
</reference>
<keyword evidence="2" id="KW-0238">DNA-binding</keyword>
<dbReference type="Proteomes" id="UP000283880">
    <property type="component" value="Unassembled WGS sequence"/>
</dbReference>
<dbReference type="GO" id="GO:0003700">
    <property type="term" value="F:DNA-binding transcription factor activity"/>
    <property type="evidence" value="ECO:0007669"/>
    <property type="project" value="InterPro"/>
</dbReference>
<evidence type="ECO:0000259" key="4">
    <source>
        <dbReference type="PROSITE" id="PS50949"/>
    </source>
</evidence>
<organism evidence="5 6">
    <name type="scientific">Enterocloster asparagiformis</name>
    <dbReference type="NCBI Taxonomy" id="333367"/>
    <lineage>
        <taxon>Bacteria</taxon>
        <taxon>Bacillati</taxon>
        <taxon>Bacillota</taxon>
        <taxon>Clostridia</taxon>
        <taxon>Lachnospirales</taxon>
        <taxon>Lachnospiraceae</taxon>
        <taxon>Enterocloster</taxon>
    </lineage>
</organism>
<dbReference type="InterPro" id="IPR036388">
    <property type="entry name" value="WH-like_DNA-bd_sf"/>
</dbReference>
<protein>
    <submittedName>
        <fullName evidence="5">GntR family transcriptional regulator</fullName>
    </submittedName>
</protein>
<dbReference type="PROSITE" id="PS50949">
    <property type="entry name" value="HTH_GNTR"/>
    <property type="match status" value="2"/>
</dbReference>
<dbReference type="AlphaFoldDB" id="A0A413FCQ5"/>
<accession>A0A413FCQ5</accession>
<dbReference type="EMBL" id="QSBM01000013">
    <property type="protein sequence ID" value="RGX27392.1"/>
    <property type="molecule type" value="Genomic_DNA"/>
</dbReference>
<evidence type="ECO:0000256" key="1">
    <source>
        <dbReference type="ARBA" id="ARBA00023015"/>
    </source>
</evidence>
<evidence type="ECO:0000313" key="6">
    <source>
        <dbReference type="Proteomes" id="UP000283880"/>
    </source>
</evidence>
<dbReference type="GO" id="GO:0003677">
    <property type="term" value="F:DNA binding"/>
    <property type="evidence" value="ECO:0007669"/>
    <property type="project" value="UniProtKB-KW"/>
</dbReference>
<dbReference type="Gene3D" id="1.10.10.10">
    <property type="entry name" value="Winged helix-like DNA-binding domain superfamily/Winged helix DNA-binding domain"/>
    <property type="match status" value="2"/>
</dbReference>
<evidence type="ECO:0000256" key="3">
    <source>
        <dbReference type="ARBA" id="ARBA00023163"/>
    </source>
</evidence>
<dbReference type="CDD" id="cd07377">
    <property type="entry name" value="WHTH_GntR"/>
    <property type="match status" value="2"/>
</dbReference>
<dbReference type="OrthoDB" id="9801546at2"/>
<dbReference type="RefSeq" id="WP_007712652.1">
    <property type="nucleotide sequence ID" value="NZ_JAWRJJ010000486.1"/>
</dbReference>
<evidence type="ECO:0000313" key="5">
    <source>
        <dbReference type="EMBL" id="RGX27392.1"/>
    </source>
</evidence>
<evidence type="ECO:0000256" key="2">
    <source>
        <dbReference type="ARBA" id="ARBA00023125"/>
    </source>
</evidence>
<keyword evidence="1" id="KW-0805">Transcription regulation</keyword>